<evidence type="ECO:0000256" key="1">
    <source>
        <dbReference type="SAM" id="MobiDB-lite"/>
    </source>
</evidence>
<feature type="region of interest" description="Disordered" evidence="1">
    <location>
        <begin position="48"/>
        <end position="122"/>
    </location>
</feature>
<dbReference type="PANTHER" id="PTHR38616:SF2">
    <property type="entry name" value="DUF4408 DOMAIN-CONTAINING PROTEIN"/>
    <property type="match status" value="1"/>
</dbReference>
<name>A0A1I7UQH1_9PELO</name>
<dbReference type="Proteomes" id="UP000095282">
    <property type="component" value="Unplaced"/>
</dbReference>
<keyword evidence="2" id="KW-1185">Reference proteome</keyword>
<organism evidence="2 3">
    <name type="scientific">Caenorhabditis tropicalis</name>
    <dbReference type="NCBI Taxonomy" id="1561998"/>
    <lineage>
        <taxon>Eukaryota</taxon>
        <taxon>Metazoa</taxon>
        <taxon>Ecdysozoa</taxon>
        <taxon>Nematoda</taxon>
        <taxon>Chromadorea</taxon>
        <taxon>Rhabditida</taxon>
        <taxon>Rhabditina</taxon>
        <taxon>Rhabditomorpha</taxon>
        <taxon>Rhabditoidea</taxon>
        <taxon>Rhabditidae</taxon>
        <taxon>Peloderinae</taxon>
        <taxon>Caenorhabditis</taxon>
    </lineage>
</organism>
<protein>
    <submittedName>
        <fullName evidence="3">PEST proteolytic signal-containing nuclear protein</fullName>
    </submittedName>
</protein>
<reference evidence="3" key="1">
    <citation type="submission" date="2016-11" db="UniProtKB">
        <authorList>
            <consortium name="WormBaseParasite"/>
        </authorList>
    </citation>
    <scope>IDENTIFICATION</scope>
</reference>
<accession>A0A1I7UQH1</accession>
<dbReference type="InterPro" id="IPR039962">
    <property type="entry name" value="ZC21.8"/>
</dbReference>
<sequence length="122" mass="13349">MEVFGASTVSPICETMLPGPPRSRASMNRHPASDSVFISEVQFNIIVKKPPPKNDDFDDDEENPLAKIPLKKRESKSQALRRRAPTPMPRAPTPMTAESPNKNLEQSLFAGGPGKSCYISLG</sequence>
<evidence type="ECO:0000313" key="3">
    <source>
        <dbReference type="WBParaSite" id="Csp11.Scaffold630.g18325.t1"/>
    </source>
</evidence>
<dbReference type="PANTHER" id="PTHR38616">
    <property type="entry name" value="PROTEIN CBG03925"/>
    <property type="match status" value="1"/>
</dbReference>
<proteinExistence type="predicted"/>
<evidence type="ECO:0000313" key="2">
    <source>
        <dbReference type="Proteomes" id="UP000095282"/>
    </source>
</evidence>
<dbReference type="AlphaFoldDB" id="A0A1I7UQH1"/>
<dbReference type="WBParaSite" id="Csp11.Scaffold630.g18325.t1">
    <property type="protein sequence ID" value="Csp11.Scaffold630.g18325.t1"/>
    <property type="gene ID" value="Csp11.Scaffold630.g18325"/>
</dbReference>